<evidence type="ECO:0000313" key="2">
    <source>
        <dbReference type="Proteomes" id="UP000176666"/>
    </source>
</evidence>
<dbReference type="EMBL" id="MFBJ01000072">
    <property type="protein sequence ID" value="OGD94898.1"/>
    <property type="molecule type" value="Genomic_DNA"/>
</dbReference>
<evidence type="ECO:0000313" key="1">
    <source>
        <dbReference type="EMBL" id="OGD94898.1"/>
    </source>
</evidence>
<reference evidence="1 2" key="1">
    <citation type="journal article" date="2016" name="Nat. Commun.">
        <title>Thousands of microbial genomes shed light on interconnected biogeochemical processes in an aquifer system.</title>
        <authorList>
            <person name="Anantharaman K."/>
            <person name="Brown C.T."/>
            <person name="Hug L.A."/>
            <person name="Sharon I."/>
            <person name="Castelle C.J."/>
            <person name="Probst A.J."/>
            <person name="Thomas B.C."/>
            <person name="Singh A."/>
            <person name="Wilkins M.J."/>
            <person name="Karaoz U."/>
            <person name="Brodie E.L."/>
            <person name="Williams K.H."/>
            <person name="Hubbard S.S."/>
            <person name="Banfield J.F."/>
        </authorList>
    </citation>
    <scope>NUCLEOTIDE SEQUENCE [LARGE SCALE GENOMIC DNA]</scope>
</reference>
<comment type="caution">
    <text evidence="1">The sequence shown here is derived from an EMBL/GenBank/DDBJ whole genome shotgun (WGS) entry which is preliminary data.</text>
</comment>
<gene>
    <name evidence="1" type="ORF">A3F02_03755</name>
</gene>
<sequence>MKENRVSSLERITPQAYKELYYDKKGFEMDEAVNNDISKNFPNINRTRIILSSSVKSKVT</sequence>
<accession>A0A1F5GSS4</accession>
<protein>
    <submittedName>
        <fullName evidence="1">Uncharacterized protein</fullName>
    </submittedName>
</protein>
<dbReference type="AlphaFoldDB" id="A0A1F5GSS4"/>
<proteinExistence type="predicted"/>
<dbReference type="Proteomes" id="UP000176666">
    <property type="component" value="Unassembled WGS sequence"/>
</dbReference>
<name>A0A1F5GSS4_9BACT</name>
<organism evidence="1 2">
    <name type="scientific">Candidatus Curtissbacteria bacterium RIFCSPHIGHO2_12_FULL_38_9b</name>
    <dbReference type="NCBI Taxonomy" id="1797720"/>
    <lineage>
        <taxon>Bacteria</taxon>
        <taxon>Candidatus Curtissiibacteriota</taxon>
    </lineage>
</organism>